<comment type="caution">
    <text evidence="1">The sequence shown here is derived from an EMBL/GenBank/DDBJ whole genome shotgun (WGS) entry which is preliminary data.</text>
</comment>
<organism evidence="1 2">
    <name type="scientific">Capnocytophaga granulosa</name>
    <dbReference type="NCBI Taxonomy" id="45242"/>
    <lineage>
        <taxon>Bacteria</taxon>
        <taxon>Pseudomonadati</taxon>
        <taxon>Bacteroidota</taxon>
        <taxon>Flavobacteriia</taxon>
        <taxon>Flavobacteriales</taxon>
        <taxon>Flavobacteriaceae</taxon>
        <taxon>Capnocytophaga</taxon>
    </lineage>
</organism>
<sequence>MPEDRERNKVEFKEIKELENKGVMALRGNVLISDYNKEDVLFLASDMIDQQSFKKFYNNIKEDEDDIYILYHLNDHGNKFDHESILFDIDEKRKKVGQHVGRDRTYDVFAQKISSFLIERGVNGREWKADGLAYTQDQIADIIEAIFYEGETEKTKRAEKEFLESIKNKKE</sequence>
<reference evidence="1 2" key="1">
    <citation type="submission" date="2016-10" db="EMBL/GenBank/DDBJ databases">
        <authorList>
            <person name="Varghese N."/>
            <person name="Submissions S."/>
        </authorList>
    </citation>
    <scope>NUCLEOTIDE SEQUENCE [LARGE SCALE GENOMIC DNA]</scope>
    <source>
        <strain evidence="1 2">DSM 11449</strain>
    </source>
</reference>
<dbReference type="EMBL" id="FNND01000010">
    <property type="protein sequence ID" value="SDX16822.1"/>
    <property type="molecule type" value="Genomic_DNA"/>
</dbReference>
<proteinExistence type="predicted"/>
<accession>A0A1H2ZH47</accession>
<evidence type="ECO:0000313" key="2">
    <source>
        <dbReference type="Proteomes" id="UP000182771"/>
    </source>
</evidence>
<evidence type="ECO:0000313" key="1">
    <source>
        <dbReference type="EMBL" id="SDX16822.1"/>
    </source>
</evidence>
<keyword evidence="2" id="KW-1185">Reference proteome</keyword>
<dbReference type="AlphaFoldDB" id="A0A1H2ZH47"/>
<gene>
    <name evidence="1" type="ORF">SAMN05444420_11047</name>
</gene>
<name>A0A1H2ZH47_9FLAO</name>
<protein>
    <submittedName>
        <fullName evidence="1">Uncharacterized protein</fullName>
    </submittedName>
</protein>
<dbReference type="Proteomes" id="UP000182771">
    <property type="component" value="Unassembled WGS sequence"/>
</dbReference>